<dbReference type="InterPro" id="IPR011876">
    <property type="entry name" value="IsopentenylPP_isomerase_typ1"/>
</dbReference>
<dbReference type="GO" id="GO:0046872">
    <property type="term" value="F:metal ion binding"/>
    <property type="evidence" value="ECO:0007669"/>
    <property type="project" value="UniProtKB-KW"/>
</dbReference>
<gene>
    <name evidence="10" type="primary">idi</name>
    <name evidence="14" type="ORF">SAMN05216199_1695</name>
</gene>
<keyword evidence="15" id="KW-1185">Reference proteome</keyword>
<dbReference type="NCBIfam" id="TIGR02150">
    <property type="entry name" value="IPP_isom_1"/>
    <property type="match status" value="1"/>
</dbReference>
<dbReference type="GO" id="GO:0005737">
    <property type="term" value="C:cytoplasm"/>
    <property type="evidence" value="ECO:0007669"/>
    <property type="project" value="UniProtKB-SubCell"/>
</dbReference>
<feature type="binding site" evidence="10">
    <location>
        <position position="110"/>
    </location>
    <ligand>
        <name>Mn(2+)</name>
        <dbReference type="ChEBI" id="CHEBI:29035"/>
    </ligand>
</feature>
<dbReference type="PIRSF" id="PIRSF018427">
    <property type="entry name" value="Isopntndiph_ism"/>
    <property type="match status" value="1"/>
</dbReference>
<dbReference type="InterPro" id="IPR015797">
    <property type="entry name" value="NUDIX_hydrolase-like_dom_sf"/>
</dbReference>
<comment type="catalytic activity">
    <reaction evidence="10">
        <text>isopentenyl diphosphate = dimethylallyl diphosphate</text>
        <dbReference type="Rhea" id="RHEA:23284"/>
        <dbReference type="ChEBI" id="CHEBI:57623"/>
        <dbReference type="ChEBI" id="CHEBI:128769"/>
        <dbReference type="EC" id="5.3.3.2"/>
    </reaction>
</comment>
<keyword evidence="9 10" id="KW-0413">Isomerase</keyword>
<feature type="binding site" evidence="10">
    <location>
        <position position="19"/>
    </location>
    <ligand>
        <name>Mn(2+)</name>
        <dbReference type="ChEBI" id="CHEBI:29035"/>
    </ligand>
</feature>
<comment type="cofactor">
    <cofactor evidence="10">
        <name>Mg(2+)</name>
        <dbReference type="ChEBI" id="CHEBI:18420"/>
    </cofactor>
    <text evidence="10">Binds 1 Mg(2+) ion per subunit. The magnesium ion binds only when substrate is bound.</text>
</comment>
<evidence type="ECO:0000256" key="7">
    <source>
        <dbReference type="ARBA" id="ARBA00023211"/>
    </source>
</evidence>
<comment type="similarity">
    <text evidence="2 10">Belongs to the IPP isomerase type 1 family.</text>
</comment>
<evidence type="ECO:0000256" key="10">
    <source>
        <dbReference type="HAMAP-Rule" id="MF_00202"/>
    </source>
</evidence>
<evidence type="ECO:0000256" key="4">
    <source>
        <dbReference type="ARBA" id="ARBA00022490"/>
    </source>
</evidence>
<evidence type="ECO:0000256" key="9">
    <source>
        <dbReference type="ARBA" id="ARBA00023235"/>
    </source>
</evidence>
<evidence type="ECO:0000256" key="5">
    <source>
        <dbReference type="ARBA" id="ARBA00022723"/>
    </source>
</evidence>
<dbReference type="GO" id="GO:0050992">
    <property type="term" value="P:dimethylallyl diphosphate biosynthetic process"/>
    <property type="evidence" value="ECO:0007669"/>
    <property type="project" value="UniProtKB-UniRule"/>
</dbReference>
<keyword evidence="8 10" id="KW-0414">Isoprene biosynthesis</keyword>
<dbReference type="Gene3D" id="3.90.79.10">
    <property type="entry name" value="Nucleoside Triphosphate Pyrophosphohydrolase"/>
    <property type="match status" value="1"/>
</dbReference>
<dbReference type="PANTHER" id="PTHR10885">
    <property type="entry name" value="ISOPENTENYL-DIPHOSPHATE DELTA-ISOMERASE"/>
    <property type="match status" value="1"/>
</dbReference>
<evidence type="ECO:0000313" key="14">
    <source>
        <dbReference type="EMBL" id="SER98836.1"/>
    </source>
</evidence>
<keyword evidence="5 10" id="KW-0479">Metal-binding</keyword>
<dbReference type="GO" id="GO:0004452">
    <property type="term" value="F:isopentenyl-diphosphate delta-isomerase activity"/>
    <property type="evidence" value="ECO:0007669"/>
    <property type="project" value="UniProtKB-UniRule"/>
</dbReference>
<dbReference type="InterPro" id="IPR056375">
    <property type="entry name" value="Idi_bact"/>
</dbReference>
<proteinExistence type="inferred from homology"/>
<dbReference type="SUPFAM" id="SSF55811">
    <property type="entry name" value="Nudix"/>
    <property type="match status" value="1"/>
</dbReference>
<keyword evidence="6 10" id="KW-0460">Magnesium</keyword>
<comment type="pathway">
    <text evidence="1 10">Isoprenoid biosynthesis; dimethylallyl diphosphate biosynthesis; dimethylallyl diphosphate from isopentenyl diphosphate: step 1/1.</text>
</comment>
<comment type="cofactor">
    <cofactor evidence="10">
        <name>Mn(2+)</name>
        <dbReference type="ChEBI" id="CHEBI:29035"/>
    </cofactor>
    <text evidence="10">Binds 1 Mn(2+) ion per subunit.</text>
</comment>
<feature type="region of interest" description="Disordered" evidence="12">
    <location>
        <begin position="169"/>
        <end position="197"/>
    </location>
</feature>
<evidence type="ECO:0000256" key="11">
    <source>
        <dbReference type="PIRSR" id="PIRSR018427-1"/>
    </source>
</evidence>
<sequence>MLLDETGRAVGTAPKAQVHHADTPLHLAFSLYVFSAGGELLLLTRRAATKTTFPGLWTNTVCGHPGPGEPVGAASARRAREELGLELAAPRLVLPQFAYRAEMGGVVEHELCPVLVVEAPPDAVPSPDPAEVDQTRWVRWADVVEGVRSGGLAMSPWAREQVGQLARLGPDPARWPTADPALLPPAARADQVPGQYS</sequence>
<dbReference type="InterPro" id="IPR000086">
    <property type="entry name" value="NUDIX_hydrolase_dom"/>
</dbReference>
<dbReference type="PANTHER" id="PTHR10885:SF0">
    <property type="entry name" value="ISOPENTENYL-DIPHOSPHATE DELTA-ISOMERASE"/>
    <property type="match status" value="1"/>
</dbReference>
<dbReference type="EMBL" id="FOHB01000002">
    <property type="protein sequence ID" value="SER98836.1"/>
    <property type="molecule type" value="Genomic_DNA"/>
</dbReference>
<dbReference type="STRING" id="587636.SAMN05216199_1695"/>
<dbReference type="PROSITE" id="PS51462">
    <property type="entry name" value="NUDIX"/>
    <property type="match status" value="1"/>
</dbReference>
<evidence type="ECO:0000256" key="1">
    <source>
        <dbReference type="ARBA" id="ARBA00004826"/>
    </source>
</evidence>
<reference evidence="15" key="1">
    <citation type="submission" date="2016-10" db="EMBL/GenBank/DDBJ databases">
        <authorList>
            <person name="Varghese N."/>
            <person name="Submissions S."/>
        </authorList>
    </citation>
    <scope>NUCLEOTIDE SEQUENCE [LARGE SCALE GENOMIC DNA]</scope>
    <source>
        <strain evidence="15">CGMCC 1.6963</strain>
    </source>
</reference>
<feature type="binding site" evidence="10">
    <location>
        <position position="82"/>
    </location>
    <ligand>
        <name>Mg(2+)</name>
        <dbReference type="ChEBI" id="CHEBI:18420"/>
    </ligand>
</feature>
<dbReference type="Proteomes" id="UP000199019">
    <property type="component" value="Unassembled WGS sequence"/>
</dbReference>
<evidence type="ECO:0000256" key="3">
    <source>
        <dbReference type="ARBA" id="ARBA00012057"/>
    </source>
</evidence>
<keyword evidence="7 10" id="KW-0464">Manganese</keyword>
<name>A0A1H9TNU0_9MICO</name>
<feature type="compositionally biased region" description="Low complexity" evidence="12">
    <location>
        <begin position="176"/>
        <end position="190"/>
    </location>
</feature>
<dbReference type="HAMAP" id="MF_00202">
    <property type="entry name" value="Idi"/>
    <property type="match status" value="1"/>
</dbReference>
<evidence type="ECO:0000259" key="13">
    <source>
        <dbReference type="PROSITE" id="PS51462"/>
    </source>
</evidence>
<dbReference type="EC" id="5.3.3.2" evidence="3 10"/>
<comment type="subcellular location">
    <subcellularLocation>
        <location evidence="10">Cytoplasm</location>
    </subcellularLocation>
</comment>
<keyword evidence="4 10" id="KW-0963">Cytoplasm</keyword>
<accession>A0A1H9TNU0</accession>
<dbReference type="OrthoDB" id="9809458at2"/>
<feature type="binding site" evidence="10">
    <location>
        <position position="64"/>
    </location>
    <ligand>
        <name>Mn(2+)</name>
        <dbReference type="ChEBI" id="CHEBI:29035"/>
    </ligand>
</feature>
<evidence type="ECO:0000256" key="6">
    <source>
        <dbReference type="ARBA" id="ARBA00022842"/>
    </source>
</evidence>
<dbReference type="UniPathway" id="UPA00059">
    <property type="reaction ID" value="UER00104"/>
</dbReference>
<evidence type="ECO:0000313" key="15">
    <source>
        <dbReference type="Proteomes" id="UP000199019"/>
    </source>
</evidence>
<evidence type="ECO:0000256" key="2">
    <source>
        <dbReference type="ARBA" id="ARBA00007579"/>
    </source>
</evidence>
<feature type="binding site" evidence="10">
    <location>
        <position position="108"/>
    </location>
    <ligand>
        <name>Mn(2+)</name>
        <dbReference type="ChEBI" id="CHEBI:29035"/>
    </ligand>
</feature>
<evidence type="ECO:0000256" key="12">
    <source>
        <dbReference type="SAM" id="MobiDB-lite"/>
    </source>
</evidence>
<feature type="active site" evidence="10 11">
    <location>
        <position position="110"/>
    </location>
</feature>
<dbReference type="NCBIfam" id="NF002995">
    <property type="entry name" value="PRK03759.1"/>
    <property type="match status" value="1"/>
</dbReference>
<protein>
    <recommendedName>
        <fullName evidence="3 10">Isopentenyl-diphosphate Delta-isomerase</fullName>
        <shortName evidence="10">IPP isomerase</shortName>
        <ecNumber evidence="3 10">5.3.3.2</ecNumber>
    </recommendedName>
    <alternativeName>
        <fullName evidence="10">IPP:DMAPP isomerase</fullName>
    </alternativeName>
    <alternativeName>
        <fullName evidence="10">Isopentenyl pyrophosphate isomerase</fullName>
    </alternativeName>
</protein>
<evidence type="ECO:0000256" key="8">
    <source>
        <dbReference type="ARBA" id="ARBA00023229"/>
    </source>
</evidence>
<feature type="active site" evidence="10 11">
    <location>
        <position position="62"/>
    </location>
</feature>
<dbReference type="Pfam" id="PF00293">
    <property type="entry name" value="NUDIX"/>
    <property type="match status" value="1"/>
</dbReference>
<feature type="domain" description="Nudix hydrolase" evidence="13">
    <location>
        <begin position="24"/>
        <end position="160"/>
    </location>
</feature>
<dbReference type="CDD" id="cd02885">
    <property type="entry name" value="NUDIX_IPP_Isomerase"/>
    <property type="match status" value="1"/>
</dbReference>
<dbReference type="AlphaFoldDB" id="A0A1H9TNU0"/>
<feature type="binding site" evidence="10">
    <location>
        <position position="26"/>
    </location>
    <ligand>
        <name>Mn(2+)</name>
        <dbReference type="ChEBI" id="CHEBI:29035"/>
    </ligand>
</feature>
<comment type="function">
    <text evidence="10">Catalyzes the 1,3-allylic rearrangement of the homoallylic substrate isopentenyl (IPP) to its highly electrophilic allylic isomer, dimethylallyl diphosphate (DMAPP).</text>
</comment>
<organism evidence="14 15">
    <name type="scientific">Pedococcus cremeus</name>
    <dbReference type="NCBI Taxonomy" id="587636"/>
    <lineage>
        <taxon>Bacteria</taxon>
        <taxon>Bacillati</taxon>
        <taxon>Actinomycetota</taxon>
        <taxon>Actinomycetes</taxon>
        <taxon>Micrococcales</taxon>
        <taxon>Intrasporangiaceae</taxon>
        <taxon>Pedococcus</taxon>
    </lineage>
</organism>
<dbReference type="GO" id="GO:0008299">
    <property type="term" value="P:isoprenoid biosynthetic process"/>
    <property type="evidence" value="ECO:0007669"/>
    <property type="project" value="UniProtKB-UniRule"/>
</dbReference>